<name>X1FGM7_9ZZZZ</name>
<dbReference type="InterPro" id="IPR026000">
    <property type="entry name" value="Apc5_dom"/>
</dbReference>
<keyword evidence="3" id="KW-0677">Repeat</keyword>
<dbReference type="Pfam" id="PF13181">
    <property type="entry name" value="TPR_8"/>
    <property type="match status" value="2"/>
</dbReference>
<dbReference type="GO" id="GO:0003341">
    <property type="term" value="P:cilium movement"/>
    <property type="evidence" value="ECO:0007669"/>
    <property type="project" value="TreeGrafter"/>
</dbReference>
<accession>X1FGM7</accession>
<organism evidence="6">
    <name type="scientific">marine sediment metagenome</name>
    <dbReference type="NCBI Taxonomy" id="412755"/>
    <lineage>
        <taxon>unclassified sequences</taxon>
        <taxon>metagenomes</taxon>
        <taxon>ecological metagenomes</taxon>
    </lineage>
</organism>
<dbReference type="PROSITE" id="PS50005">
    <property type="entry name" value="TPR"/>
    <property type="match status" value="3"/>
</dbReference>
<gene>
    <name evidence="6" type="ORF">S03H2_11920</name>
</gene>
<evidence type="ECO:0000313" key="6">
    <source>
        <dbReference type="EMBL" id="GAH44806.1"/>
    </source>
</evidence>
<keyword evidence="4" id="KW-0802">TPR repeat</keyword>
<dbReference type="EMBL" id="BARU01006067">
    <property type="protein sequence ID" value="GAH44806.1"/>
    <property type="molecule type" value="Genomic_DNA"/>
</dbReference>
<evidence type="ECO:0000256" key="3">
    <source>
        <dbReference type="ARBA" id="ARBA00022737"/>
    </source>
</evidence>
<protein>
    <recommendedName>
        <fullName evidence="5">Anaphase-promoting complex subunit 5 domain-containing protein</fullName>
    </recommendedName>
</protein>
<dbReference type="InterPro" id="IPR011990">
    <property type="entry name" value="TPR-like_helical_dom_sf"/>
</dbReference>
<feature type="domain" description="Anaphase-promoting complex subunit 5" evidence="5">
    <location>
        <begin position="31"/>
        <end position="91"/>
    </location>
</feature>
<dbReference type="GO" id="GO:0005737">
    <property type="term" value="C:cytoplasm"/>
    <property type="evidence" value="ECO:0007669"/>
    <property type="project" value="UniProtKB-SubCell"/>
</dbReference>
<dbReference type="Pfam" id="PF12862">
    <property type="entry name" value="ANAPC5"/>
    <property type="match status" value="1"/>
</dbReference>
<evidence type="ECO:0000259" key="5">
    <source>
        <dbReference type="Pfam" id="PF12862"/>
    </source>
</evidence>
<proteinExistence type="predicted"/>
<comment type="caution">
    <text evidence="6">The sequence shown here is derived from an EMBL/GenBank/DDBJ whole genome shotgun (WGS) entry which is preliminary data.</text>
</comment>
<dbReference type="SUPFAM" id="SSF48452">
    <property type="entry name" value="TPR-like"/>
    <property type="match status" value="3"/>
</dbReference>
<dbReference type="SMART" id="SM00028">
    <property type="entry name" value="TPR"/>
    <property type="match status" value="7"/>
</dbReference>
<dbReference type="InterPro" id="IPR019734">
    <property type="entry name" value="TPR_rpt"/>
</dbReference>
<dbReference type="Gene3D" id="1.25.40.10">
    <property type="entry name" value="Tetratricopeptide repeat domain"/>
    <property type="match status" value="3"/>
</dbReference>
<dbReference type="InterPro" id="IPR051476">
    <property type="entry name" value="Bac_ResReg_Asp_Phosphatase"/>
</dbReference>
<sequence>KTKISMIETGDVDLSLGVRAYITKKLKLPKKYFDTGLFKEEKERLDYLKEETNTLLDSLRFDEANKLIKEAVSISEEAKSDEYINHFLLKLAQVYINDKKLNKAKDLLIKTNKYYSEEKDYKNLAYSYYWTGVVYRDKKKYTNALYMFNNAIEENSKLERKKDLSIKARATTKIAQVYRHTENYKGAKEKYEEAIEIAKKAENNNVLATAYWEYSILLRREGKFQEAINFYKKASLIYRQLKQERNYLSININLANLYYYIGDYDKAINLANSTIKISKEKEYEKELSYALLYRAKAKREKGILDNSESDLKRSINLLKKLKDKRMLAVAYMSLGLLYEVKKENDKAISYFNKAVDIFKELDQPIFIHSAYGEIIRFYKEIGNYDKVIKHTQKLINLTKRIKF</sequence>
<reference evidence="6" key="1">
    <citation type="journal article" date="2014" name="Front. Microbiol.">
        <title>High frequency of phylogenetically diverse reductive dehalogenase-homologous genes in deep subseafloor sedimentary metagenomes.</title>
        <authorList>
            <person name="Kawai M."/>
            <person name="Futagami T."/>
            <person name="Toyoda A."/>
            <person name="Takaki Y."/>
            <person name="Nishi S."/>
            <person name="Hori S."/>
            <person name="Arai W."/>
            <person name="Tsubouchi T."/>
            <person name="Morono Y."/>
            <person name="Uchiyama I."/>
            <person name="Ito T."/>
            <person name="Fujiyama A."/>
            <person name="Inagaki F."/>
            <person name="Takami H."/>
        </authorList>
    </citation>
    <scope>NUCLEOTIDE SEQUENCE</scope>
    <source>
        <strain evidence="6">Expedition CK06-06</strain>
    </source>
</reference>
<dbReference type="GO" id="GO:0005929">
    <property type="term" value="C:cilium"/>
    <property type="evidence" value="ECO:0007669"/>
    <property type="project" value="TreeGrafter"/>
</dbReference>
<feature type="non-terminal residue" evidence="6">
    <location>
        <position position="1"/>
    </location>
</feature>
<dbReference type="Pfam" id="PF13424">
    <property type="entry name" value="TPR_12"/>
    <property type="match status" value="1"/>
</dbReference>
<dbReference type="PANTHER" id="PTHR46630">
    <property type="entry name" value="TETRATRICOPEPTIDE REPEAT PROTEIN 29"/>
    <property type="match status" value="1"/>
</dbReference>
<evidence type="ECO:0000256" key="4">
    <source>
        <dbReference type="ARBA" id="ARBA00022803"/>
    </source>
</evidence>
<evidence type="ECO:0000256" key="2">
    <source>
        <dbReference type="ARBA" id="ARBA00022490"/>
    </source>
</evidence>
<dbReference type="PANTHER" id="PTHR46630:SF1">
    <property type="entry name" value="TETRATRICOPEPTIDE REPEAT PROTEIN 29"/>
    <property type="match status" value="1"/>
</dbReference>
<evidence type="ECO:0000256" key="1">
    <source>
        <dbReference type="ARBA" id="ARBA00004496"/>
    </source>
</evidence>
<dbReference type="AlphaFoldDB" id="X1FGM7"/>
<keyword evidence="2" id="KW-0963">Cytoplasm</keyword>
<comment type="subcellular location">
    <subcellularLocation>
        <location evidence="1">Cytoplasm</location>
    </subcellularLocation>
</comment>